<organism evidence="4 5">
    <name type="scientific">Candidatus Fimimorpha faecalis</name>
    <dbReference type="NCBI Taxonomy" id="2840824"/>
    <lineage>
        <taxon>Bacteria</taxon>
        <taxon>Bacillati</taxon>
        <taxon>Bacillota</taxon>
        <taxon>Clostridia</taxon>
        <taxon>Eubacteriales</taxon>
        <taxon>Candidatus Fimimorpha</taxon>
    </lineage>
</organism>
<evidence type="ECO:0000256" key="1">
    <source>
        <dbReference type="SAM" id="MobiDB-lite"/>
    </source>
</evidence>
<dbReference type="AlphaFoldDB" id="A0A9D1EEF4"/>
<evidence type="ECO:0000313" key="4">
    <source>
        <dbReference type="EMBL" id="HIR88655.1"/>
    </source>
</evidence>
<protein>
    <submittedName>
        <fullName evidence="4">Metallopeptidase</fullName>
    </submittedName>
</protein>
<evidence type="ECO:0000259" key="2">
    <source>
        <dbReference type="Pfam" id="PF09967"/>
    </source>
</evidence>
<dbReference type="InterPro" id="IPR018698">
    <property type="entry name" value="VWA-like_dom"/>
</dbReference>
<dbReference type="Pfam" id="PF13203">
    <property type="entry name" value="DUF2201_N"/>
    <property type="match status" value="1"/>
</dbReference>
<sequence>MPGALKTQLEEIGRRIWNASRNEIYISMRFFDLALASLEPKLNLNTRSIGTDGIHILYNPSYVIERYRADTVLVNRDYLHLLFHCMFRHMMNAQDRDAEEWNLACDIAVEAILDGMKQRCVHLVPSDGREQIYEQLRNHMKVLTAEGIYHFLKGKQLSYGQFLEWRKEFVIDDHSFWEYLKDEPSSKAASQGNNSSPNQDSSMQKQPPLTREKQRELADKWKDISERIKTNLETISKGREKEAGDMIQMLRIENRERQDYRKFLRRFAVTKEEMKVDPDSFDYGFYTYGLQLYKNMPLIEPYEFQETTKIEQFAIAIDTSGSCKEELVQQFLNKTYEILKESENFFKKVDIHIIECDAKVQKDVVIRSQEDLKQYMDSFEVKGFGGTDFRPVFTYIEQLKAKKELLHLKGLLYFTDGYGIYPKKNPGYEVAFIFFKQDYTEEQVPPWAIKLVIGEEELEQLR</sequence>
<name>A0A9D1EEF4_9FIRM</name>
<feature type="compositionally biased region" description="Polar residues" evidence="1">
    <location>
        <begin position="187"/>
        <end position="207"/>
    </location>
</feature>
<feature type="domain" description="Putative metallopeptidase" evidence="3">
    <location>
        <begin position="35"/>
        <end position="258"/>
    </location>
</feature>
<proteinExistence type="predicted"/>
<gene>
    <name evidence="4" type="ORF">IAC96_06865</name>
</gene>
<reference evidence="4" key="1">
    <citation type="submission" date="2020-10" db="EMBL/GenBank/DDBJ databases">
        <authorList>
            <person name="Gilroy R."/>
        </authorList>
    </citation>
    <scope>NUCLEOTIDE SEQUENCE</scope>
    <source>
        <strain evidence="4">ChiW13-3771</strain>
    </source>
</reference>
<dbReference type="PANTHER" id="PTHR38730">
    <property type="entry name" value="SLL7028 PROTEIN"/>
    <property type="match status" value="1"/>
</dbReference>
<accession>A0A9D1EEF4</accession>
<evidence type="ECO:0000259" key="3">
    <source>
        <dbReference type="Pfam" id="PF13203"/>
    </source>
</evidence>
<feature type="region of interest" description="Disordered" evidence="1">
    <location>
        <begin position="185"/>
        <end position="215"/>
    </location>
</feature>
<dbReference type="Proteomes" id="UP000824201">
    <property type="component" value="Unassembled WGS sequence"/>
</dbReference>
<comment type="caution">
    <text evidence="4">The sequence shown here is derived from an EMBL/GenBank/DDBJ whole genome shotgun (WGS) entry which is preliminary data.</text>
</comment>
<dbReference type="InterPro" id="IPR025154">
    <property type="entry name" value="Put_metallopeptidase_dom"/>
</dbReference>
<dbReference type="PANTHER" id="PTHR38730:SF1">
    <property type="entry name" value="SLL7028 PROTEIN"/>
    <property type="match status" value="1"/>
</dbReference>
<feature type="domain" description="VWA-like" evidence="2">
    <location>
        <begin position="314"/>
        <end position="451"/>
    </location>
</feature>
<evidence type="ECO:0000313" key="5">
    <source>
        <dbReference type="Proteomes" id="UP000824201"/>
    </source>
</evidence>
<reference evidence="4" key="2">
    <citation type="journal article" date="2021" name="PeerJ">
        <title>Extensive microbial diversity within the chicken gut microbiome revealed by metagenomics and culture.</title>
        <authorList>
            <person name="Gilroy R."/>
            <person name="Ravi A."/>
            <person name="Getino M."/>
            <person name="Pursley I."/>
            <person name="Horton D.L."/>
            <person name="Alikhan N.F."/>
            <person name="Baker D."/>
            <person name="Gharbi K."/>
            <person name="Hall N."/>
            <person name="Watson M."/>
            <person name="Adriaenssens E.M."/>
            <person name="Foster-Nyarko E."/>
            <person name="Jarju S."/>
            <person name="Secka A."/>
            <person name="Antonio M."/>
            <person name="Oren A."/>
            <person name="Chaudhuri R.R."/>
            <person name="La Ragione R."/>
            <person name="Hildebrand F."/>
            <person name="Pallen M.J."/>
        </authorList>
    </citation>
    <scope>NUCLEOTIDE SEQUENCE</scope>
    <source>
        <strain evidence="4">ChiW13-3771</strain>
    </source>
</reference>
<dbReference type="Pfam" id="PF09967">
    <property type="entry name" value="DUF2201"/>
    <property type="match status" value="1"/>
</dbReference>
<dbReference type="EMBL" id="DVHN01000079">
    <property type="protein sequence ID" value="HIR88655.1"/>
    <property type="molecule type" value="Genomic_DNA"/>
</dbReference>